<feature type="compositionally biased region" description="Basic and acidic residues" evidence="1">
    <location>
        <begin position="145"/>
        <end position="155"/>
    </location>
</feature>
<dbReference type="EMBL" id="JARBJD010000179">
    <property type="protein sequence ID" value="KAK2948292.1"/>
    <property type="molecule type" value="Genomic_DNA"/>
</dbReference>
<evidence type="ECO:0000313" key="3">
    <source>
        <dbReference type="EMBL" id="KAK2952880.1"/>
    </source>
</evidence>
<organism evidence="3 4">
    <name type="scientific">Blattamonas nauphoetae</name>
    <dbReference type="NCBI Taxonomy" id="2049346"/>
    <lineage>
        <taxon>Eukaryota</taxon>
        <taxon>Metamonada</taxon>
        <taxon>Preaxostyla</taxon>
        <taxon>Oxymonadida</taxon>
        <taxon>Blattamonas</taxon>
    </lineage>
</organism>
<proteinExistence type="predicted"/>
<gene>
    <name evidence="3" type="ORF">BLNAU_12201</name>
    <name evidence="2" type="ORF">BLNAU_16741</name>
</gene>
<keyword evidence="4" id="KW-1185">Reference proteome</keyword>
<reference evidence="3 4" key="1">
    <citation type="journal article" date="2022" name="bioRxiv">
        <title>Genomics of Preaxostyla Flagellates Illuminates Evolutionary Transitions and the Path Towards Mitochondrial Loss.</title>
        <authorList>
            <person name="Novak L.V.F."/>
            <person name="Treitli S.C."/>
            <person name="Pyrih J."/>
            <person name="Halakuc P."/>
            <person name="Pipaliya S.V."/>
            <person name="Vacek V."/>
            <person name="Brzon O."/>
            <person name="Soukal P."/>
            <person name="Eme L."/>
            <person name="Dacks J.B."/>
            <person name="Karnkowska A."/>
            <person name="Elias M."/>
            <person name="Hampl V."/>
        </authorList>
    </citation>
    <scope>NUCLEOTIDE SEQUENCE [LARGE SCALE GENOMIC DNA]</scope>
    <source>
        <strain evidence="3">NAU3</strain>
        <tissue evidence="3">Gut</tissue>
    </source>
</reference>
<sequence>MRSGRLPLKDIGNVVAEVFESGPDAARFGSTPRRSTVLGKRVSGGDDTLQVELAQTDQFSVQTYRTYELEEETVRDQESLMSEMKRNVRPLSSLEGREDAGQWARCGRGEEAEGEDTVRMEGEDEYGARLDETVHPPSPPFFRSDTAETAHREWASHPTPQVVSALDSPQFATPVSSRRGSKKENEGEMEDTL</sequence>
<comment type="caution">
    <text evidence="3">The sequence shown here is derived from an EMBL/GenBank/DDBJ whole genome shotgun (WGS) entry which is preliminary data.</text>
</comment>
<evidence type="ECO:0000256" key="1">
    <source>
        <dbReference type="SAM" id="MobiDB-lite"/>
    </source>
</evidence>
<dbReference type="Proteomes" id="UP001281761">
    <property type="component" value="Unassembled WGS sequence"/>
</dbReference>
<dbReference type="EMBL" id="JARBJD010000098">
    <property type="protein sequence ID" value="KAK2952880.1"/>
    <property type="molecule type" value="Genomic_DNA"/>
</dbReference>
<feature type="compositionally biased region" description="Basic and acidic residues" evidence="1">
    <location>
        <begin position="107"/>
        <end position="134"/>
    </location>
</feature>
<feature type="compositionally biased region" description="Basic and acidic residues" evidence="1">
    <location>
        <begin position="72"/>
        <end position="86"/>
    </location>
</feature>
<accession>A0ABQ9XN08</accession>
<evidence type="ECO:0000313" key="4">
    <source>
        <dbReference type="Proteomes" id="UP001281761"/>
    </source>
</evidence>
<evidence type="ECO:0000313" key="2">
    <source>
        <dbReference type="EMBL" id="KAK2948292.1"/>
    </source>
</evidence>
<feature type="region of interest" description="Disordered" evidence="1">
    <location>
        <begin position="72"/>
        <end position="193"/>
    </location>
</feature>
<name>A0ABQ9XN08_9EUKA</name>
<protein>
    <submittedName>
        <fullName evidence="3">Uncharacterized protein</fullName>
    </submittedName>
</protein>